<feature type="compositionally biased region" description="Low complexity" evidence="8">
    <location>
        <begin position="16"/>
        <end position="25"/>
    </location>
</feature>
<feature type="transmembrane region" description="Helical" evidence="7">
    <location>
        <begin position="134"/>
        <end position="154"/>
    </location>
</feature>
<keyword evidence="2 7" id="KW-0813">Transport</keyword>
<dbReference type="AlphaFoldDB" id="A0A5C8UQ65"/>
<dbReference type="Pfam" id="PF00528">
    <property type="entry name" value="BPD_transp_1"/>
    <property type="match status" value="1"/>
</dbReference>
<comment type="similarity">
    <text evidence="7">Belongs to the binding-protein-dependent transport system permease family.</text>
</comment>
<evidence type="ECO:0000256" key="5">
    <source>
        <dbReference type="ARBA" id="ARBA00022989"/>
    </source>
</evidence>
<dbReference type="PANTHER" id="PTHR30193">
    <property type="entry name" value="ABC TRANSPORTER PERMEASE PROTEIN"/>
    <property type="match status" value="1"/>
</dbReference>
<dbReference type="RefSeq" id="WP_147783315.1">
    <property type="nucleotide sequence ID" value="NZ_VRMG01000006.1"/>
</dbReference>
<dbReference type="PANTHER" id="PTHR30193:SF41">
    <property type="entry name" value="DIACETYLCHITOBIOSE UPTAKE SYSTEM PERMEASE PROTEIN NGCF"/>
    <property type="match status" value="1"/>
</dbReference>
<evidence type="ECO:0000256" key="3">
    <source>
        <dbReference type="ARBA" id="ARBA00022475"/>
    </source>
</evidence>
<evidence type="ECO:0000256" key="2">
    <source>
        <dbReference type="ARBA" id="ARBA00022448"/>
    </source>
</evidence>
<feature type="transmembrane region" description="Helical" evidence="7">
    <location>
        <begin position="184"/>
        <end position="206"/>
    </location>
</feature>
<proteinExistence type="inferred from homology"/>
<keyword evidence="3" id="KW-1003">Cell membrane</keyword>
<feature type="transmembrane region" description="Helical" evidence="7">
    <location>
        <begin position="39"/>
        <end position="67"/>
    </location>
</feature>
<organism evidence="10 11">
    <name type="scientific">Lacisediminihabitans profunda</name>
    <dbReference type="NCBI Taxonomy" id="2594790"/>
    <lineage>
        <taxon>Bacteria</taxon>
        <taxon>Bacillati</taxon>
        <taxon>Actinomycetota</taxon>
        <taxon>Actinomycetes</taxon>
        <taxon>Micrococcales</taxon>
        <taxon>Microbacteriaceae</taxon>
        <taxon>Lacisediminihabitans</taxon>
    </lineage>
</organism>
<comment type="subcellular location">
    <subcellularLocation>
        <location evidence="1 7">Cell membrane</location>
        <topology evidence="1 7">Multi-pass membrane protein</topology>
    </subcellularLocation>
</comment>
<keyword evidence="4 7" id="KW-0812">Transmembrane</keyword>
<evidence type="ECO:0000256" key="8">
    <source>
        <dbReference type="SAM" id="MobiDB-lite"/>
    </source>
</evidence>
<evidence type="ECO:0000259" key="9">
    <source>
        <dbReference type="PROSITE" id="PS50928"/>
    </source>
</evidence>
<evidence type="ECO:0000256" key="7">
    <source>
        <dbReference type="RuleBase" id="RU363032"/>
    </source>
</evidence>
<feature type="transmembrane region" description="Helical" evidence="7">
    <location>
        <begin position="288"/>
        <end position="308"/>
    </location>
</feature>
<sequence>MTTTLSKPSEVGVAQSPRPGRSGAAPRRRSSVVSRQKRAGWWMIAPALVQSVVFITVPTIAAILLAFTDYSFSGAPNFIGGANFVELFGDIRFRTALVNTVLYVLVVVPVSMAIALAVAIALNQKIRALGAFRTAYYIPVVTATVAVGTVWLWIFNSGSGLANGVLALFGLSPVGWLTDPNHALSSLMVVGIWQGLGAKMIIYLAALQGVSPQLVEAANLDGANRWQVFRFVTWPSLGPAQFFVLITSIVGTFQVFDLVYVTTKGGPGLATNVLVFDVYNNAFGSLRLGYASAETVIMMILIGGFIILGRRLQGANTHD</sequence>
<evidence type="ECO:0000256" key="4">
    <source>
        <dbReference type="ARBA" id="ARBA00022692"/>
    </source>
</evidence>
<dbReference type="InterPro" id="IPR035906">
    <property type="entry name" value="MetI-like_sf"/>
</dbReference>
<evidence type="ECO:0000313" key="11">
    <source>
        <dbReference type="Proteomes" id="UP000321379"/>
    </source>
</evidence>
<comment type="caution">
    <text evidence="10">The sequence shown here is derived from an EMBL/GenBank/DDBJ whole genome shotgun (WGS) entry which is preliminary data.</text>
</comment>
<reference evidence="10 11" key="1">
    <citation type="submission" date="2019-08" db="EMBL/GenBank/DDBJ databases">
        <title>Bacterial whole genome sequence for Glaciihabitans sp. CHu50b-6-2.</title>
        <authorList>
            <person name="Jin L."/>
        </authorList>
    </citation>
    <scope>NUCLEOTIDE SEQUENCE [LARGE SCALE GENOMIC DNA]</scope>
    <source>
        <strain evidence="10 11">CHu50b-6-2</strain>
    </source>
</reference>
<name>A0A5C8UQ65_9MICO</name>
<dbReference type="Gene3D" id="1.10.3720.10">
    <property type="entry name" value="MetI-like"/>
    <property type="match status" value="1"/>
</dbReference>
<evidence type="ECO:0000256" key="1">
    <source>
        <dbReference type="ARBA" id="ARBA00004651"/>
    </source>
</evidence>
<dbReference type="InterPro" id="IPR000515">
    <property type="entry name" value="MetI-like"/>
</dbReference>
<gene>
    <name evidence="10" type="ORF">FVP33_08930</name>
</gene>
<feature type="domain" description="ABC transmembrane type-1" evidence="9">
    <location>
        <begin position="97"/>
        <end position="309"/>
    </location>
</feature>
<dbReference type="SUPFAM" id="SSF161098">
    <property type="entry name" value="MetI-like"/>
    <property type="match status" value="1"/>
</dbReference>
<protein>
    <submittedName>
        <fullName evidence="10">Sugar ABC transporter permease</fullName>
    </submittedName>
</protein>
<dbReference type="SUPFAM" id="SSF160964">
    <property type="entry name" value="MalF N-terminal region-like"/>
    <property type="match status" value="1"/>
</dbReference>
<keyword evidence="11" id="KW-1185">Reference proteome</keyword>
<feature type="region of interest" description="Disordered" evidence="8">
    <location>
        <begin position="1"/>
        <end position="31"/>
    </location>
</feature>
<keyword evidence="5 7" id="KW-1133">Transmembrane helix</keyword>
<evidence type="ECO:0000313" key="10">
    <source>
        <dbReference type="EMBL" id="TXN30633.1"/>
    </source>
</evidence>
<dbReference type="EMBL" id="VRMG01000006">
    <property type="protein sequence ID" value="TXN30633.1"/>
    <property type="molecule type" value="Genomic_DNA"/>
</dbReference>
<dbReference type="PROSITE" id="PS50928">
    <property type="entry name" value="ABC_TM1"/>
    <property type="match status" value="1"/>
</dbReference>
<evidence type="ECO:0000256" key="6">
    <source>
        <dbReference type="ARBA" id="ARBA00023136"/>
    </source>
</evidence>
<accession>A0A5C8UQ65</accession>
<feature type="transmembrane region" description="Helical" evidence="7">
    <location>
        <begin position="101"/>
        <end position="122"/>
    </location>
</feature>
<dbReference type="GO" id="GO:0005886">
    <property type="term" value="C:plasma membrane"/>
    <property type="evidence" value="ECO:0007669"/>
    <property type="project" value="UniProtKB-SubCell"/>
</dbReference>
<dbReference type="Proteomes" id="UP000321379">
    <property type="component" value="Unassembled WGS sequence"/>
</dbReference>
<dbReference type="CDD" id="cd06261">
    <property type="entry name" value="TM_PBP2"/>
    <property type="match status" value="1"/>
</dbReference>
<dbReference type="InterPro" id="IPR051393">
    <property type="entry name" value="ABC_transporter_permease"/>
</dbReference>
<dbReference type="GO" id="GO:0055085">
    <property type="term" value="P:transmembrane transport"/>
    <property type="evidence" value="ECO:0007669"/>
    <property type="project" value="InterPro"/>
</dbReference>
<keyword evidence="6 7" id="KW-0472">Membrane</keyword>